<gene>
    <name evidence="1" type="ORF">M0813_11075</name>
</gene>
<evidence type="ECO:0000313" key="1">
    <source>
        <dbReference type="EMBL" id="KAJ6255754.1"/>
    </source>
</evidence>
<keyword evidence="2" id="KW-1185">Reference proteome</keyword>
<dbReference type="Gene3D" id="3.30.450.20">
    <property type="entry name" value="PAS domain"/>
    <property type="match status" value="1"/>
</dbReference>
<sequence>MGNQSEHSKSIEIPKSRTTTYFDIFHTITAPIMLLDCKHMSLVDINNSCSDLFGISSDGLLLSTNPQRFWPKTQQYYENKSSKNFLKTRLKESLKNKTKTEFIFECLHTKGTTLWVQFSVTKITIWKNSIFQIVVNKIPSPSEKIIKNDVTIEYFTKSEQDFDN</sequence>
<protein>
    <recommendedName>
        <fullName evidence="3">LOV domain-containing protein</fullName>
    </recommendedName>
</protein>
<proteinExistence type="predicted"/>
<accession>A0ABQ8ZFS2</accession>
<comment type="caution">
    <text evidence="1">The sequence shown here is derived from an EMBL/GenBank/DDBJ whole genome shotgun (WGS) entry which is preliminary data.</text>
</comment>
<dbReference type="SUPFAM" id="SSF55785">
    <property type="entry name" value="PYP-like sensor domain (PAS domain)"/>
    <property type="match status" value="1"/>
</dbReference>
<dbReference type="EMBL" id="JAOAOG010000001">
    <property type="protein sequence ID" value="KAJ6255754.1"/>
    <property type="molecule type" value="Genomic_DNA"/>
</dbReference>
<evidence type="ECO:0000313" key="2">
    <source>
        <dbReference type="Proteomes" id="UP001150062"/>
    </source>
</evidence>
<organism evidence="1 2">
    <name type="scientific">Anaeramoeba flamelloides</name>
    <dbReference type="NCBI Taxonomy" id="1746091"/>
    <lineage>
        <taxon>Eukaryota</taxon>
        <taxon>Metamonada</taxon>
        <taxon>Anaeramoebidae</taxon>
        <taxon>Anaeramoeba</taxon>
    </lineage>
</organism>
<name>A0ABQ8ZFS2_9EUKA</name>
<evidence type="ECO:0008006" key="3">
    <source>
        <dbReference type="Google" id="ProtNLM"/>
    </source>
</evidence>
<dbReference type="Proteomes" id="UP001150062">
    <property type="component" value="Unassembled WGS sequence"/>
</dbReference>
<reference evidence="1" key="1">
    <citation type="submission" date="2022-08" db="EMBL/GenBank/DDBJ databases">
        <title>Novel sulfate-reducing endosymbionts in the free-living metamonad Anaeramoeba.</title>
        <authorList>
            <person name="Jerlstrom-Hultqvist J."/>
            <person name="Cepicka I."/>
            <person name="Gallot-Lavallee L."/>
            <person name="Salas-Leiva D."/>
            <person name="Curtis B.A."/>
            <person name="Zahonova K."/>
            <person name="Pipaliya S."/>
            <person name="Dacks J."/>
            <person name="Roger A.J."/>
        </authorList>
    </citation>
    <scope>NUCLEOTIDE SEQUENCE</scope>
    <source>
        <strain evidence="1">Schooner1</strain>
    </source>
</reference>
<dbReference type="InterPro" id="IPR035965">
    <property type="entry name" value="PAS-like_dom_sf"/>
</dbReference>